<dbReference type="PANTHER" id="PTHR30075">
    <property type="entry name" value="GLYCYL-TRNA SYNTHETASE"/>
    <property type="match status" value="1"/>
</dbReference>
<keyword evidence="8 10" id="KW-0030">Aminoacyl-tRNA synthetase</keyword>
<keyword evidence="4 10" id="KW-0436">Ligase</keyword>
<keyword evidence="3 10" id="KW-0963">Cytoplasm</keyword>
<dbReference type="GO" id="GO:0004820">
    <property type="term" value="F:glycine-tRNA ligase activity"/>
    <property type="evidence" value="ECO:0007669"/>
    <property type="project" value="UniProtKB-UniRule"/>
</dbReference>
<reference evidence="13 14" key="1">
    <citation type="submission" date="2018-12" db="EMBL/GenBank/DDBJ databases">
        <authorList>
            <person name="Sun L."/>
            <person name="Chen Z."/>
        </authorList>
    </citation>
    <scope>NUCLEOTIDE SEQUENCE [LARGE SCALE GENOMIC DNA]</scope>
    <source>
        <strain evidence="13 14">LMG 29736</strain>
    </source>
</reference>
<keyword evidence="7 10" id="KW-0648">Protein biosynthesis</keyword>
<dbReference type="InterPro" id="IPR015944">
    <property type="entry name" value="Gly-tRNA-synth_bsu"/>
</dbReference>
<keyword evidence="15" id="KW-1185">Reference proteome</keyword>
<comment type="catalytic activity">
    <reaction evidence="9 10">
        <text>tRNA(Gly) + glycine + ATP = glycyl-tRNA(Gly) + AMP + diphosphate</text>
        <dbReference type="Rhea" id="RHEA:16013"/>
        <dbReference type="Rhea" id="RHEA-COMP:9664"/>
        <dbReference type="Rhea" id="RHEA-COMP:9683"/>
        <dbReference type="ChEBI" id="CHEBI:30616"/>
        <dbReference type="ChEBI" id="CHEBI:33019"/>
        <dbReference type="ChEBI" id="CHEBI:57305"/>
        <dbReference type="ChEBI" id="CHEBI:78442"/>
        <dbReference type="ChEBI" id="CHEBI:78522"/>
        <dbReference type="ChEBI" id="CHEBI:456215"/>
        <dbReference type="EC" id="6.1.1.14"/>
    </reaction>
</comment>
<dbReference type="GO" id="GO:0005524">
    <property type="term" value="F:ATP binding"/>
    <property type="evidence" value="ECO:0007669"/>
    <property type="project" value="UniProtKB-UniRule"/>
</dbReference>
<dbReference type="InterPro" id="IPR006194">
    <property type="entry name" value="Gly-tRNA-synth_heterodimer"/>
</dbReference>
<protein>
    <recommendedName>
        <fullName evidence="10">Glycine--tRNA ligase beta subunit</fullName>
        <ecNumber evidence="10">6.1.1.14</ecNumber>
    </recommendedName>
    <alternativeName>
        <fullName evidence="10">Glycyl-tRNA synthetase beta subunit</fullName>
        <shortName evidence="10">GlyRS</shortName>
    </alternativeName>
</protein>
<dbReference type="PRINTS" id="PR01045">
    <property type="entry name" value="TRNASYNTHGB"/>
</dbReference>
<dbReference type="GO" id="GO:0006420">
    <property type="term" value="P:arginyl-tRNA aminoacylation"/>
    <property type="evidence" value="ECO:0007669"/>
    <property type="project" value="InterPro"/>
</dbReference>
<reference evidence="12 15" key="2">
    <citation type="submission" date="2021-03" db="EMBL/GenBank/DDBJ databases">
        <title>Antimicrobial resistance genes in bacteria isolated from Japanese honey, and their potential for conferring macrolide and lincosamide resistance in the American foulbrood pathogen Paenibacillus larvae.</title>
        <authorList>
            <person name="Okamoto M."/>
            <person name="Kumagai M."/>
            <person name="Kanamori H."/>
            <person name="Takamatsu D."/>
        </authorList>
    </citation>
    <scope>NUCLEOTIDE SEQUENCE [LARGE SCALE GENOMIC DNA]</scope>
    <source>
        <strain evidence="12 15">J6TS1</strain>
    </source>
</reference>
<dbReference type="InterPro" id="IPR008909">
    <property type="entry name" value="DALR_anticod-bd"/>
</dbReference>
<dbReference type="AlphaFoldDB" id="A0A429XDQ0"/>
<dbReference type="NCBIfam" id="TIGR00211">
    <property type="entry name" value="glyS"/>
    <property type="match status" value="1"/>
</dbReference>
<evidence type="ECO:0000256" key="3">
    <source>
        <dbReference type="ARBA" id="ARBA00022490"/>
    </source>
</evidence>
<evidence type="ECO:0000313" key="15">
    <source>
        <dbReference type="Proteomes" id="UP000680670"/>
    </source>
</evidence>
<keyword evidence="5 10" id="KW-0547">Nucleotide-binding</keyword>
<dbReference type="GO" id="GO:0004814">
    <property type="term" value="F:arginine-tRNA ligase activity"/>
    <property type="evidence" value="ECO:0007669"/>
    <property type="project" value="InterPro"/>
</dbReference>
<evidence type="ECO:0000256" key="8">
    <source>
        <dbReference type="ARBA" id="ARBA00023146"/>
    </source>
</evidence>
<dbReference type="GO" id="GO:0005829">
    <property type="term" value="C:cytosol"/>
    <property type="evidence" value="ECO:0007669"/>
    <property type="project" value="TreeGrafter"/>
</dbReference>
<evidence type="ECO:0000256" key="6">
    <source>
        <dbReference type="ARBA" id="ARBA00022840"/>
    </source>
</evidence>
<dbReference type="GO" id="GO:0006426">
    <property type="term" value="P:glycyl-tRNA aminoacylation"/>
    <property type="evidence" value="ECO:0007669"/>
    <property type="project" value="UniProtKB-UniRule"/>
</dbReference>
<name>A0A429XDQ0_SIMTE</name>
<evidence type="ECO:0000256" key="9">
    <source>
        <dbReference type="ARBA" id="ARBA00047937"/>
    </source>
</evidence>
<evidence type="ECO:0000256" key="2">
    <source>
        <dbReference type="ARBA" id="ARBA00008226"/>
    </source>
</evidence>
<gene>
    <name evidence="10 12" type="primary">glyS</name>
    <name evidence="13" type="ORF">D5F11_000865</name>
    <name evidence="12" type="ORF">J6TS1_21970</name>
</gene>
<dbReference type="HAMAP" id="MF_00255">
    <property type="entry name" value="Gly_tRNA_synth_beta"/>
    <property type="match status" value="1"/>
</dbReference>
<evidence type="ECO:0000256" key="7">
    <source>
        <dbReference type="ARBA" id="ARBA00022917"/>
    </source>
</evidence>
<dbReference type="Pfam" id="PF05746">
    <property type="entry name" value="DALR_1"/>
    <property type="match status" value="1"/>
</dbReference>
<evidence type="ECO:0000259" key="11">
    <source>
        <dbReference type="Pfam" id="PF05746"/>
    </source>
</evidence>
<dbReference type="EMBL" id="BORJ01000005">
    <property type="protein sequence ID" value="GIN96327.1"/>
    <property type="molecule type" value="Genomic_DNA"/>
</dbReference>
<proteinExistence type="inferred from homology"/>
<evidence type="ECO:0000313" key="13">
    <source>
        <dbReference type="EMBL" id="RST61472.1"/>
    </source>
</evidence>
<evidence type="ECO:0000256" key="5">
    <source>
        <dbReference type="ARBA" id="ARBA00022741"/>
    </source>
</evidence>
<sequence length="688" mass="77997">MNKRDLLLEIGLEEMPARFIRGSIQQLEEKVRSWLDGNGIEHGDVSAFSTPRRLAVLVNNVAESQQDTEEEAKGPAKKIAQDENGNWSKAALGFSRSQGMSPEDIYFKEIKGVEYAHIKRFIKGKETFELLPQLQKLVEDMHFPNNMKWGSHQLRYVRPIRWLVALFGNEVIPFTIAGVSTGTVTKGHRFLGEDISIDRPEDYEEALHSQFVIANEPNRKRIIVEQITELEKENGWSVPIEEDLLEEVTNLVEYPTAFSGKFDDKFLGLPEEVLITSMKTHQRYFPVKDAQGSLLPYFISVRNGGNSHIDTVAKGNEKVLRARLADGEFFYEEDQKLEIADALKKLESIIYQEKIGTLAQKVNRIQKITRELSTLLGLSENETLLANRAAEICKFDLVTNMVDEFPELQGIMGEKYALQKGENEEVAKAVNEHYQPRHAQDDIPGSLTGAIVGVADKLDTIVTAFAIGLIPTGSHDPYALRRNATGIVNILKGMNWNISLENLLRRVIKITKEDLSIENEELVENLVQFFKLRIKYLLQEQNVRYDIVEAVLGGELGSVPDIISRAGTLNEHKDEEGFKETIESLARVMNIAQKAEGEDEVNSALFENNEEEQLYKEYKNVLDIFASENDSESRFSVLRNLSPAITAYFDHTMVMSEDENIRKNRLAQMKKLSDVLASYAMVNKIQVK</sequence>
<dbReference type="Proteomes" id="UP000287296">
    <property type="component" value="Unassembled WGS sequence"/>
</dbReference>
<comment type="similarity">
    <text evidence="2 10">Belongs to the class-II aminoacyl-tRNA synthetase family.</text>
</comment>
<dbReference type="OrthoDB" id="9775440at2"/>
<evidence type="ECO:0000256" key="1">
    <source>
        <dbReference type="ARBA" id="ARBA00004496"/>
    </source>
</evidence>
<dbReference type="PROSITE" id="PS50861">
    <property type="entry name" value="AA_TRNA_LIGASE_II_GLYAB"/>
    <property type="match status" value="1"/>
</dbReference>
<dbReference type="EMBL" id="QYTW02000001">
    <property type="protein sequence ID" value="RST61472.1"/>
    <property type="molecule type" value="Genomic_DNA"/>
</dbReference>
<dbReference type="RefSeq" id="WP_120114942.1">
    <property type="nucleotide sequence ID" value="NZ_BORI01000002.1"/>
</dbReference>
<dbReference type="EC" id="6.1.1.14" evidence="10"/>
<comment type="caution">
    <text evidence="13">The sequence shown here is derived from an EMBL/GenBank/DDBJ whole genome shotgun (WGS) entry which is preliminary data.</text>
</comment>
<dbReference type="PANTHER" id="PTHR30075:SF2">
    <property type="entry name" value="GLYCINE--TRNA LIGASE, CHLOROPLASTIC_MITOCHONDRIAL 2"/>
    <property type="match status" value="1"/>
</dbReference>
<dbReference type="Proteomes" id="UP000680670">
    <property type="component" value="Unassembled WGS sequence"/>
</dbReference>
<keyword evidence="6 10" id="KW-0067">ATP-binding</keyword>
<feature type="domain" description="DALR anticodon binding" evidence="11">
    <location>
        <begin position="584"/>
        <end position="678"/>
    </location>
</feature>
<dbReference type="SUPFAM" id="SSF109604">
    <property type="entry name" value="HD-domain/PDEase-like"/>
    <property type="match status" value="1"/>
</dbReference>
<evidence type="ECO:0000313" key="14">
    <source>
        <dbReference type="Proteomes" id="UP000287296"/>
    </source>
</evidence>
<accession>A0A429XDQ0</accession>
<evidence type="ECO:0000256" key="10">
    <source>
        <dbReference type="HAMAP-Rule" id="MF_00255"/>
    </source>
</evidence>
<evidence type="ECO:0000313" key="12">
    <source>
        <dbReference type="EMBL" id="GIN96327.1"/>
    </source>
</evidence>
<organism evidence="13 14">
    <name type="scientific">Siminovitchia terrae</name>
    <name type="common">Bacillus terrae</name>
    <dbReference type="NCBI Taxonomy" id="1914933"/>
    <lineage>
        <taxon>Bacteria</taxon>
        <taxon>Bacillati</taxon>
        <taxon>Bacillota</taxon>
        <taxon>Bacilli</taxon>
        <taxon>Bacillales</taxon>
        <taxon>Bacillaceae</taxon>
        <taxon>Siminovitchia</taxon>
    </lineage>
</organism>
<comment type="subunit">
    <text evidence="10">Tetramer of two alpha and two beta subunits.</text>
</comment>
<evidence type="ECO:0000256" key="4">
    <source>
        <dbReference type="ARBA" id="ARBA00022598"/>
    </source>
</evidence>
<dbReference type="Pfam" id="PF02092">
    <property type="entry name" value="tRNA_synt_2f"/>
    <property type="match status" value="1"/>
</dbReference>
<comment type="subcellular location">
    <subcellularLocation>
        <location evidence="1 10">Cytoplasm</location>
    </subcellularLocation>
</comment>